<evidence type="ECO:0000256" key="7">
    <source>
        <dbReference type="ARBA" id="ARBA00022927"/>
    </source>
</evidence>
<protein>
    <recommendedName>
        <fullName evidence="11">Oligopeptide transport system permease protein OppC</fullName>
    </recommendedName>
</protein>
<feature type="transmembrane region" description="Helical" evidence="12">
    <location>
        <begin position="147"/>
        <end position="165"/>
    </location>
</feature>
<evidence type="ECO:0000256" key="2">
    <source>
        <dbReference type="ARBA" id="ARBA00022448"/>
    </source>
</evidence>
<dbReference type="InterPro" id="IPR050366">
    <property type="entry name" value="BP-dependent_transpt_permease"/>
</dbReference>
<keyword evidence="15" id="KW-1185">Reference proteome</keyword>
<organism evidence="14 15">
    <name type="scientific">Spirobacillus cienkowskii</name>
    <dbReference type="NCBI Taxonomy" id="495820"/>
    <lineage>
        <taxon>Bacteria</taxon>
        <taxon>Pseudomonadati</taxon>
        <taxon>Bdellovibrionota</taxon>
        <taxon>Oligoflexia</taxon>
        <taxon>Silvanigrellales</taxon>
        <taxon>Spirobacillus</taxon>
    </lineage>
</organism>
<proteinExistence type="inferred from homology"/>
<dbReference type="GO" id="GO:0055085">
    <property type="term" value="P:transmembrane transport"/>
    <property type="evidence" value="ECO:0007669"/>
    <property type="project" value="InterPro"/>
</dbReference>
<sequence length="308" mass="34969">MSVILKRTNINKNILIPNLLEDNSYIKRKNIYRDAFNRLLKNKAAIISFIILFIIILIVTLYPFITHYEIQDTDWLAISNPPNITNYHYFGTDDLGRDVFARTLYGGRMSLFIGIISSLISILIGITYGATAGFLGGKTDEIMMRTVDIIYSLPFMFFVILLMTFFGRNIFLIFIAIGAVNWLDMARIVRGQTLSLKRKEFIENAYVCGLSTPIIILRHIVPNISGIVIIYFTLTIPQVILTESFLSFLGLGVQEPATSWGVLINDGVQNLTIAWWRLVFPASFLVVTLFCFNFIGDGLRDALDPKDR</sequence>
<evidence type="ECO:0000313" key="15">
    <source>
        <dbReference type="Proteomes" id="UP000253934"/>
    </source>
</evidence>
<evidence type="ECO:0000256" key="5">
    <source>
        <dbReference type="ARBA" id="ARBA00022692"/>
    </source>
</evidence>
<dbReference type="InterPro" id="IPR035906">
    <property type="entry name" value="MetI-like_sf"/>
</dbReference>
<keyword evidence="5 12" id="KW-0812">Transmembrane</keyword>
<keyword evidence="8 12" id="KW-1133">Transmembrane helix</keyword>
<evidence type="ECO:0000256" key="10">
    <source>
        <dbReference type="ARBA" id="ARBA00024202"/>
    </source>
</evidence>
<dbReference type="Pfam" id="PF00528">
    <property type="entry name" value="BPD_transp_1"/>
    <property type="match status" value="1"/>
</dbReference>
<keyword evidence="2 12" id="KW-0813">Transport</keyword>
<dbReference type="EMBL" id="QOVW01000112">
    <property type="protein sequence ID" value="RDB35054.1"/>
    <property type="molecule type" value="Genomic_DNA"/>
</dbReference>
<reference evidence="14" key="1">
    <citation type="submission" date="2018-04" db="EMBL/GenBank/DDBJ databases">
        <title>Draft genome sequence of the Candidatus Spirobacillus cienkowskii, a pathogen of freshwater Daphnia species, reconstructed from hemolymph metagenomic reads.</title>
        <authorList>
            <person name="Bresciani L."/>
            <person name="Lemos L.N."/>
            <person name="Wale N."/>
            <person name="Lin J.Y."/>
            <person name="Fernandes G.R."/>
            <person name="Duffy M.A."/>
            <person name="Rodrigues J.M."/>
        </authorList>
    </citation>
    <scope>NUCLEOTIDE SEQUENCE [LARGE SCALE GENOMIC DNA]</scope>
    <source>
        <strain evidence="14">Binning01</strain>
    </source>
</reference>
<dbReference type="InterPro" id="IPR025966">
    <property type="entry name" value="OppC_N"/>
</dbReference>
<comment type="similarity">
    <text evidence="10">Belongs to the binding-protein-dependent transport system permease family. OppBC subfamily.</text>
</comment>
<dbReference type="GO" id="GO:0015031">
    <property type="term" value="P:protein transport"/>
    <property type="evidence" value="ECO:0007669"/>
    <property type="project" value="UniProtKB-KW"/>
</dbReference>
<evidence type="ECO:0000256" key="1">
    <source>
        <dbReference type="ARBA" id="ARBA00004429"/>
    </source>
</evidence>
<dbReference type="AlphaFoldDB" id="A0A369KTK2"/>
<keyword evidence="6" id="KW-0571">Peptide transport</keyword>
<dbReference type="Proteomes" id="UP000253934">
    <property type="component" value="Unassembled WGS sequence"/>
</dbReference>
<dbReference type="CDD" id="cd06261">
    <property type="entry name" value="TM_PBP2"/>
    <property type="match status" value="1"/>
</dbReference>
<feature type="transmembrane region" description="Helical" evidence="12">
    <location>
        <begin position="44"/>
        <end position="65"/>
    </location>
</feature>
<keyword evidence="4" id="KW-0997">Cell inner membrane</keyword>
<dbReference type="PANTHER" id="PTHR43386">
    <property type="entry name" value="OLIGOPEPTIDE TRANSPORT SYSTEM PERMEASE PROTEIN APPC"/>
    <property type="match status" value="1"/>
</dbReference>
<dbReference type="Gene3D" id="1.10.3720.10">
    <property type="entry name" value="MetI-like"/>
    <property type="match status" value="1"/>
</dbReference>
<feature type="transmembrane region" description="Helical" evidence="12">
    <location>
        <begin position="274"/>
        <end position="295"/>
    </location>
</feature>
<evidence type="ECO:0000259" key="13">
    <source>
        <dbReference type="PROSITE" id="PS50928"/>
    </source>
</evidence>
<comment type="caution">
    <text evidence="14">The sequence shown here is derived from an EMBL/GenBank/DDBJ whole genome shotgun (WGS) entry which is preliminary data.</text>
</comment>
<feature type="transmembrane region" description="Helical" evidence="12">
    <location>
        <begin position="171"/>
        <end position="189"/>
    </location>
</feature>
<evidence type="ECO:0000256" key="12">
    <source>
        <dbReference type="RuleBase" id="RU363032"/>
    </source>
</evidence>
<dbReference type="InterPro" id="IPR000515">
    <property type="entry name" value="MetI-like"/>
</dbReference>
<dbReference type="PANTHER" id="PTHR43386:SF2">
    <property type="entry name" value="OLIGOPEPTIDE TRANSPORT SYSTEM PERMEASE PROTEIN OPPC"/>
    <property type="match status" value="1"/>
</dbReference>
<feature type="transmembrane region" description="Helical" evidence="12">
    <location>
        <begin position="111"/>
        <end position="135"/>
    </location>
</feature>
<evidence type="ECO:0000256" key="11">
    <source>
        <dbReference type="ARBA" id="ARBA00072251"/>
    </source>
</evidence>
<dbReference type="GO" id="GO:0005886">
    <property type="term" value="C:plasma membrane"/>
    <property type="evidence" value="ECO:0007669"/>
    <property type="project" value="UniProtKB-SubCell"/>
</dbReference>
<name>A0A369KTK2_9BACT</name>
<evidence type="ECO:0000313" key="14">
    <source>
        <dbReference type="EMBL" id="RDB35054.1"/>
    </source>
</evidence>
<accession>A0A369KTK2</accession>
<dbReference type="GO" id="GO:0015833">
    <property type="term" value="P:peptide transport"/>
    <property type="evidence" value="ECO:0007669"/>
    <property type="project" value="UniProtKB-KW"/>
</dbReference>
<dbReference type="Pfam" id="PF12911">
    <property type="entry name" value="OppC_N"/>
    <property type="match status" value="1"/>
</dbReference>
<keyword evidence="7" id="KW-0653">Protein transport</keyword>
<evidence type="ECO:0000256" key="9">
    <source>
        <dbReference type="ARBA" id="ARBA00023136"/>
    </source>
</evidence>
<gene>
    <name evidence="14" type="ORF">DCC88_12145</name>
</gene>
<feature type="domain" description="ABC transmembrane type-1" evidence="13">
    <location>
        <begin position="107"/>
        <end position="296"/>
    </location>
</feature>
<comment type="subcellular location">
    <subcellularLocation>
        <location evidence="1">Cell inner membrane</location>
        <topology evidence="1">Multi-pass membrane protein</topology>
    </subcellularLocation>
    <subcellularLocation>
        <location evidence="12">Cell membrane</location>
        <topology evidence="12">Multi-pass membrane protein</topology>
    </subcellularLocation>
</comment>
<evidence type="ECO:0000256" key="4">
    <source>
        <dbReference type="ARBA" id="ARBA00022519"/>
    </source>
</evidence>
<dbReference type="SUPFAM" id="SSF161098">
    <property type="entry name" value="MetI-like"/>
    <property type="match status" value="1"/>
</dbReference>
<dbReference type="PROSITE" id="PS50928">
    <property type="entry name" value="ABC_TM1"/>
    <property type="match status" value="1"/>
</dbReference>
<keyword evidence="3" id="KW-1003">Cell membrane</keyword>
<evidence type="ECO:0000256" key="8">
    <source>
        <dbReference type="ARBA" id="ARBA00022989"/>
    </source>
</evidence>
<keyword evidence="9 12" id="KW-0472">Membrane</keyword>
<evidence type="ECO:0000256" key="3">
    <source>
        <dbReference type="ARBA" id="ARBA00022475"/>
    </source>
</evidence>
<feature type="transmembrane region" description="Helical" evidence="12">
    <location>
        <begin position="227"/>
        <end position="253"/>
    </location>
</feature>
<evidence type="ECO:0000256" key="6">
    <source>
        <dbReference type="ARBA" id="ARBA00022856"/>
    </source>
</evidence>